<keyword evidence="2" id="KW-0472">Membrane</keyword>
<feature type="transmembrane region" description="Helical" evidence="2">
    <location>
        <begin position="152"/>
        <end position="170"/>
    </location>
</feature>
<organism evidence="3 4">
    <name type="scientific">Solicola gregarius</name>
    <dbReference type="NCBI Taxonomy" id="2908642"/>
    <lineage>
        <taxon>Bacteria</taxon>
        <taxon>Bacillati</taxon>
        <taxon>Actinomycetota</taxon>
        <taxon>Actinomycetes</taxon>
        <taxon>Propionibacteriales</taxon>
        <taxon>Nocardioidaceae</taxon>
        <taxon>Solicola</taxon>
    </lineage>
</organism>
<name>A0AA46TGH6_9ACTN</name>
<feature type="transmembrane region" description="Helical" evidence="2">
    <location>
        <begin position="341"/>
        <end position="364"/>
    </location>
</feature>
<reference evidence="3" key="1">
    <citation type="submission" date="2022-01" db="EMBL/GenBank/DDBJ databases">
        <title>Nocardioidaceae gen. sp. A5X3R13.</title>
        <authorList>
            <person name="Lopez Marin M.A."/>
            <person name="Uhlik O."/>
        </authorList>
    </citation>
    <scope>NUCLEOTIDE SEQUENCE</scope>
    <source>
        <strain evidence="3">A5X3R13</strain>
    </source>
</reference>
<keyword evidence="2" id="KW-1133">Transmembrane helix</keyword>
<evidence type="ECO:0000256" key="1">
    <source>
        <dbReference type="SAM" id="MobiDB-lite"/>
    </source>
</evidence>
<feature type="transmembrane region" description="Helical" evidence="2">
    <location>
        <begin position="235"/>
        <end position="259"/>
    </location>
</feature>
<evidence type="ECO:0008006" key="5">
    <source>
        <dbReference type="Google" id="ProtNLM"/>
    </source>
</evidence>
<feature type="transmembrane region" description="Helical" evidence="2">
    <location>
        <begin position="65"/>
        <end position="84"/>
    </location>
</feature>
<sequence length="387" mass="39575">MTSTPTGEDPIVRALDELVREGQIPPERARAAYEGSLGRPADSSTSEQLATPADEPDRQLRLESGAIAIGVGLLAATVGIATGFSRQESDLDWSNYLLGILASLGLLGIAAAALVLVKDDVRKANLAAWPGAIGAVGVGLMIGIGLDDNPATGYLAGIVTAGLAAGGYVVVRRGAFVIAAILGLLVLYLSLVDDVVNLDDTEGDSTALTIAAVVLVFTVAITAGGWLLPTRDLSGVFVGAFAVVAYILLFIGLIAVAAFQRAFAPLATDLGSQSADARPDPDRFNDDIYLSLLFAAILVAGWAVCAVLSGHVGYRVLILLMVASTVPLAVAALAVEHPSWWGLGAGVVGAVALGVVGLRALGVIGDIGRRPPLRPSGGAPIDLDRPH</sequence>
<protein>
    <recommendedName>
        <fullName evidence="5">DUF2157 domain-containing protein</fullName>
    </recommendedName>
</protein>
<feature type="transmembrane region" description="Helical" evidence="2">
    <location>
        <begin position="316"/>
        <end position="335"/>
    </location>
</feature>
<dbReference type="Proteomes" id="UP001164390">
    <property type="component" value="Chromosome"/>
</dbReference>
<feature type="transmembrane region" description="Helical" evidence="2">
    <location>
        <begin position="96"/>
        <end position="117"/>
    </location>
</feature>
<evidence type="ECO:0000313" key="3">
    <source>
        <dbReference type="EMBL" id="UYM04758.1"/>
    </source>
</evidence>
<evidence type="ECO:0000256" key="2">
    <source>
        <dbReference type="SAM" id="Phobius"/>
    </source>
</evidence>
<keyword evidence="2" id="KW-0812">Transmembrane</keyword>
<dbReference type="RefSeq" id="WP_271633516.1">
    <property type="nucleotide sequence ID" value="NZ_CP094970.1"/>
</dbReference>
<evidence type="ECO:0000313" key="4">
    <source>
        <dbReference type="Proteomes" id="UP001164390"/>
    </source>
</evidence>
<gene>
    <name evidence="3" type="ORF">L0C25_19810</name>
</gene>
<feature type="transmembrane region" description="Helical" evidence="2">
    <location>
        <begin position="207"/>
        <end position="228"/>
    </location>
</feature>
<accession>A0AA46TGH6</accession>
<dbReference type="KEGG" id="sgrg:L0C25_19810"/>
<feature type="region of interest" description="Disordered" evidence="1">
    <location>
        <begin position="23"/>
        <end position="56"/>
    </location>
</feature>
<feature type="transmembrane region" description="Helical" evidence="2">
    <location>
        <begin position="288"/>
        <end position="309"/>
    </location>
</feature>
<proteinExistence type="predicted"/>
<dbReference type="AlphaFoldDB" id="A0AA46TGH6"/>
<feature type="transmembrane region" description="Helical" evidence="2">
    <location>
        <begin position="126"/>
        <end position="146"/>
    </location>
</feature>
<feature type="transmembrane region" description="Helical" evidence="2">
    <location>
        <begin position="175"/>
        <end position="192"/>
    </location>
</feature>
<keyword evidence="4" id="KW-1185">Reference proteome</keyword>
<dbReference type="EMBL" id="CP094970">
    <property type="protein sequence ID" value="UYM04758.1"/>
    <property type="molecule type" value="Genomic_DNA"/>
</dbReference>